<dbReference type="RefSeq" id="WP_020963891.1">
    <property type="nucleotide sequence ID" value="NC_022097.1"/>
</dbReference>
<sequence>MKRIVFLFIISVFLFFIFIAYCIYTKNIFDSARQIVLFNHNKNILVLSYQEPLLYYGSGNKILYIYNNFYILIGKCRYGEFPLKIGDINNHDIELLIEIPFSSASWGSYKEYTIDFIKKNKKIGKYDIKYKIITKDEIIYIKNEDITVYDLRNDLLEN</sequence>
<dbReference type="Proteomes" id="UP000015620">
    <property type="component" value="Chromosome"/>
</dbReference>
<dbReference type="EMBL" id="CP004120">
    <property type="protein sequence ID" value="AGT42591.1"/>
    <property type="molecule type" value="Genomic_DNA"/>
</dbReference>
<keyword evidence="1" id="KW-1133">Transmembrane helix</keyword>
<evidence type="ECO:0000256" key="1">
    <source>
        <dbReference type="SAM" id="Phobius"/>
    </source>
</evidence>
<dbReference type="PATRIC" id="fig|1291379.3.peg.89"/>
<gene>
    <name evidence="2" type="ORF">TPE_0090</name>
</gene>
<keyword evidence="1" id="KW-0472">Membrane</keyword>
<dbReference type="STRING" id="1291379.TPE_0090"/>
<dbReference type="HOGENOM" id="CLU_1786041_0_0_12"/>
<dbReference type="OrthoDB" id="9926577at2"/>
<proteinExistence type="predicted"/>
<keyword evidence="3" id="KW-1185">Reference proteome</keyword>
<dbReference type="GeneID" id="301088833"/>
<dbReference type="KEGG" id="tped:TPE_0090"/>
<evidence type="ECO:0000313" key="3">
    <source>
        <dbReference type="Proteomes" id="UP000015620"/>
    </source>
</evidence>
<evidence type="ECO:0000313" key="2">
    <source>
        <dbReference type="EMBL" id="AGT42591.1"/>
    </source>
</evidence>
<organism evidence="2 3">
    <name type="scientific">Treponema pedis str. T A4</name>
    <dbReference type="NCBI Taxonomy" id="1291379"/>
    <lineage>
        <taxon>Bacteria</taxon>
        <taxon>Pseudomonadati</taxon>
        <taxon>Spirochaetota</taxon>
        <taxon>Spirochaetia</taxon>
        <taxon>Spirochaetales</taxon>
        <taxon>Treponemataceae</taxon>
        <taxon>Treponema</taxon>
    </lineage>
</organism>
<feature type="transmembrane region" description="Helical" evidence="1">
    <location>
        <begin position="6"/>
        <end position="24"/>
    </location>
</feature>
<name>S6A2F9_9SPIR</name>
<reference evidence="2 3" key="1">
    <citation type="journal article" date="2013" name="PLoS ONE">
        <title>Genome-Wide Relatedness of Treponema pedis, from Gingiva and Necrotic Skin Lesions of Pigs, with the Human Oral Pathogen Treponema denticola.</title>
        <authorList>
            <person name="Svartstrom O."/>
            <person name="Mushtaq M."/>
            <person name="Pringle M."/>
            <person name="Segerman B."/>
        </authorList>
    </citation>
    <scope>NUCLEOTIDE SEQUENCE [LARGE SCALE GENOMIC DNA]</scope>
    <source>
        <strain evidence="2">T A4</strain>
    </source>
</reference>
<dbReference type="AlphaFoldDB" id="S6A2F9"/>
<keyword evidence="1" id="KW-0812">Transmembrane</keyword>
<protein>
    <submittedName>
        <fullName evidence="2">Uncharacterized protein</fullName>
    </submittedName>
</protein>
<accession>S6A2F9</accession>